<accession>A0A3N4HVK8</accession>
<protein>
    <submittedName>
        <fullName evidence="2">Uncharacterized protein</fullName>
    </submittedName>
</protein>
<feature type="compositionally biased region" description="Basic and acidic residues" evidence="1">
    <location>
        <begin position="167"/>
        <end position="179"/>
    </location>
</feature>
<dbReference type="Proteomes" id="UP000275078">
    <property type="component" value="Unassembled WGS sequence"/>
</dbReference>
<evidence type="ECO:0000313" key="3">
    <source>
        <dbReference type="Proteomes" id="UP000275078"/>
    </source>
</evidence>
<feature type="compositionally biased region" description="Basic and acidic residues" evidence="1">
    <location>
        <begin position="139"/>
        <end position="149"/>
    </location>
</feature>
<gene>
    <name evidence="2" type="ORF">BJ508DRAFT_310514</name>
</gene>
<reference evidence="2 3" key="1">
    <citation type="journal article" date="2018" name="Nat. Ecol. Evol.">
        <title>Pezizomycetes genomes reveal the molecular basis of ectomycorrhizal truffle lifestyle.</title>
        <authorList>
            <person name="Murat C."/>
            <person name="Payen T."/>
            <person name="Noel B."/>
            <person name="Kuo A."/>
            <person name="Morin E."/>
            <person name="Chen J."/>
            <person name="Kohler A."/>
            <person name="Krizsan K."/>
            <person name="Balestrini R."/>
            <person name="Da Silva C."/>
            <person name="Montanini B."/>
            <person name="Hainaut M."/>
            <person name="Levati E."/>
            <person name="Barry K.W."/>
            <person name="Belfiori B."/>
            <person name="Cichocki N."/>
            <person name="Clum A."/>
            <person name="Dockter R.B."/>
            <person name="Fauchery L."/>
            <person name="Guy J."/>
            <person name="Iotti M."/>
            <person name="Le Tacon F."/>
            <person name="Lindquist E.A."/>
            <person name="Lipzen A."/>
            <person name="Malagnac F."/>
            <person name="Mello A."/>
            <person name="Molinier V."/>
            <person name="Miyauchi S."/>
            <person name="Poulain J."/>
            <person name="Riccioni C."/>
            <person name="Rubini A."/>
            <person name="Sitrit Y."/>
            <person name="Splivallo R."/>
            <person name="Traeger S."/>
            <person name="Wang M."/>
            <person name="Zifcakova L."/>
            <person name="Wipf D."/>
            <person name="Zambonelli A."/>
            <person name="Paolocci F."/>
            <person name="Nowrousian M."/>
            <person name="Ottonello S."/>
            <person name="Baldrian P."/>
            <person name="Spatafora J.W."/>
            <person name="Henrissat B."/>
            <person name="Nagy L.G."/>
            <person name="Aury J.M."/>
            <person name="Wincker P."/>
            <person name="Grigoriev I.V."/>
            <person name="Bonfante P."/>
            <person name="Martin F.M."/>
        </authorList>
    </citation>
    <scope>NUCLEOTIDE SEQUENCE [LARGE SCALE GENOMIC DNA]</scope>
    <source>
        <strain evidence="2 3">RN42</strain>
    </source>
</reference>
<proteinExistence type="predicted"/>
<name>A0A3N4HVK8_ASCIM</name>
<feature type="region of interest" description="Disordered" evidence="1">
    <location>
        <begin position="113"/>
        <end position="179"/>
    </location>
</feature>
<sequence length="179" mass="19970">MDAVEALSVETGSASKQARFGNRGVVVPLKRFKDLDKNQPGAWATSSKKTDIDLLNEVGLWSTGESFDRKRLQNLDDYEEVCYMGVGIRHQSAQRSTHLMGKHPVEDVFKKEAGLGKTRDPLDQNRLENLDRSPQIHQDNGRHSTDAERPSISGTISTNDSKKKSKKDNLTGKKYDLGT</sequence>
<evidence type="ECO:0000256" key="1">
    <source>
        <dbReference type="SAM" id="MobiDB-lite"/>
    </source>
</evidence>
<organism evidence="2 3">
    <name type="scientific">Ascobolus immersus RN42</name>
    <dbReference type="NCBI Taxonomy" id="1160509"/>
    <lineage>
        <taxon>Eukaryota</taxon>
        <taxon>Fungi</taxon>
        <taxon>Dikarya</taxon>
        <taxon>Ascomycota</taxon>
        <taxon>Pezizomycotina</taxon>
        <taxon>Pezizomycetes</taxon>
        <taxon>Pezizales</taxon>
        <taxon>Ascobolaceae</taxon>
        <taxon>Ascobolus</taxon>
    </lineage>
</organism>
<dbReference type="EMBL" id="ML119732">
    <property type="protein sequence ID" value="RPA77116.1"/>
    <property type="molecule type" value="Genomic_DNA"/>
</dbReference>
<feature type="compositionally biased region" description="Basic and acidic residues" evidence="1">
    <location>
        <begin position="113"/>
        <end position="131"/>
    </location>
</feature>
<keyword evidence="3" id="KW-1185">Reference proteome</keyword>
<dbReference type="AlphaFoldDB" id="A0A3N4HVK8"/>
<evidence type="ECO:0000313" key="2">
    <source>
        <dbReference type="EMBL" id="RPA77116.1"/>
    </source>
</evidence>